<gene>
    <name evidence="3" type="ORF">K435DRAFT_743990</name>
</gene>
<dbReference type="EMBL" id="ML179044">
    <property type="protein sequence ID" value="THV06203.1"/>
    <property type="molecule type" value="Genomic_DNA"/>
</dbReference>
<accession>A0A4S8MSQ5</accession>
<feature type="transmembrane region" description="Helical" evidence="2">
    <location>
        <begin position="12"/>
        <end position="35"/>
    </location>
</feature>
<evidence type="ECO:0000256" key="2">
    <source>
        <dbReference type="SAM" id="Phobius"/>
    </source>
</evidence>
<keyword evidence="4" id="KW-1185">Reference proteome</keyword>
<feature type="transmembrane region" description="Helical" evidence="2">
    <location>
        <begin position="47"/>
        <end position="67"/>
    </location>
</feature>
<sequence>MVPIALDRAYLTAIWLETLFYGINLSLFVSYLFITKFKRHGRPLHKLIFYTAILMFLLSTTHVSLGFSRLIEGFVVLRNQPGGPGAFFSDVSIPANVPKVTIHTINSILGDGIMVWRCYHVWNRSWLMSIAPILLIIASAVCGFGQAYIFANGKTIHTAFETQLARWNGSLFSLSLATNVVVTSLIGFRIWYLSRQYTTTQMPSTVRYRRVMLIIVESGAIYSSALIIEITLYFLGNNAFYIIYDPIAQLTAIVPTTIIVLTSLGITSKEFTTTRTKRASHSAVDLPIESRLHFAEASKLGERKRDGPRLTTTSLFASNVPDEGIYIGGDGQSRSGIDSYELRHPISPPNQDLKSKAESGEVLGSVQNRISMERIDSSEQKMSGYAY</sequence>
<evidence type="ECO:0000313" key="4">
    <source>
        <dbReference type="Proteomes" id="UP000297245"/>
    </source>
</evidence>
<proteinExistence type="predicted"/>
<keyword evidence="2" id="KW-0472">Membrane</keyword>
<keyword evidence="2" id="KW-1133">Transmembrane helix</keyword>
<feature type="transmembrane region" description="Helical" evidence="2">
    <location>
        <begin position="171"/>
        <end position="192"/>
    </location>
</feature>
<organism evidence="3 4">
    <name type="scientific">Dendrothele bispora (strain CBS 962.96)</name>
    <dbReference type="NCBI Taxonomy" id="1314807"/>
    <lineage>
        <taxon>Eukaryota</taxon>
        <taxon>Fungi</taxon>
        <taxon>Dikarya</taxon>
        <taxon>Basidiomycota</taxon>
        <taxon>Agaricomycotina</taxon>
        <taxon>Agaricomycetes</taxon>
        <taxon>Agaricomycetidae</taxon>
        <taxon>Agaricales</taxon>
        <taxon>Agaricales incertae sedis</taxon>
        <taxon>Dendrothele</taxon>
    </lineage>
</organism>
<evidence type="ECO:0000256" key="1">
    <source>
        <dbReference type="SAM" id="MobiDB-lite"/>
    </source>
</evidence>
<name>A0A4S8MSQ5_DENBC</name>
<keyword evidence="2" id="KW-0812">Transmembrane</keyword>
<evidence type="ECO:0000313" key="3">
    <source>
        <dbReference type="EMBL" id="THV06203.1"/>
    </source>
</evidence>
<feature type="transmembrane region" description="Helical" evidence="2">
    <location>
        <begin position="213"/>
        <end position="235"/>
    </location>
</feature>
<protein>
    <submittedName>
        <fullName evidence="3">Uncharacterized protein</fullName>
    </submittedName>
</protein>
<dbReference type="OrthoDB" id="3357408at2759"/>
<feature type="transmembrane region" description="Helical" evidence="2">
    <location>
        <begin position="126"/>
        <end position="151"/>
    </location>
</feature>
<feature type="region of interest" description="Disordered" evidence="1">
    <location>
        <begin position="337"/>
        <end position="364"/>
    </location>
</feature>
<feature type="transmembrane region" description="Helical" evidence="2">
    <location>
        <begin position="247"/>
        <end position="268"/>
    </location>
</feature>
<dbReference type="AlphaFoldDB" id="A0A4S8MSQ5"/>
<dbReference type="Proteomes" id="UP000297245">
    <property type="component" value="Unassembled WGS sequence"/>
</dbReference>
<reference evidence="3 4" key="1">
    <citation type="journal article" date="2019" name="Nat. Ecol. Evol.">
        <title>Megaphylogeny resolves global patterns of mushroom evolution.</title>
        <authorList>
            <person name="Varga T."/>
            <person name="Krizsan K."/>
            <person name="Foldi C."/>
            <person name="Dima B."/>
            <person name="Sanchez-Garcia M."/>
            <person name="Sanchez-Ramirez S."/>
            <person name="Szollosi G.J."/>
            <person name="Szarkandi J.G."/>
            <person name="Papp V."/>
            <person name="Albert L."/>
            <person name="Andreopoulos W."/>
            <person name="Angelini C."/>
            <person name="Antonin V."/>
            <person name="Barry K.W."/>
            <person name="Bougher N.L."/>
            <person name="Buchanan P."/>
            <person name="Buyck B."/>
            <person name="Bense V."/>
            <person name="Catcheside P."/>
            <person name="Chovatia M."/>
            <person name="Cooper J."/>
            <person name="Damon W."/>
            <person name="Desjardin D."/>
            <person name="Finy P."/>
            <person name="Geml J."/>
            <person name="Haridas S."/>
            <person name="Hughes K."/>
            <person name="Justo A."/>
            <person name="Karasinski D."/>
            <person name="Kautmanova I."/>
            <person name="Kiss B."/>
            <person name="Kocsube S."/>
            <person name="Kotiranta H."/>
            <person name="LaButti K.M."/>
            <person name="Lechner B.E."/>
            <person name="Liimatainen K."/>
            <person name="Lipzen A."/>
            <person name="Lukacs Z."/>
            <person name="Mihaltcheva S."/>
            <person name="Morgado L.N."/>
            <person name="Niskanen T."/>
            <person name="Noordeloos M.E."/>
            <person name="Ohm R.A."/>
            <person name="Ortiz-Santana B."/>
            <person name="Ovrebo C."/>
            <person name="Racz N."/>
            <person name="Riley R."/>
            <person name="Savchenko A."/>
            <person name="Shiryaev A."/>
            <person name="Soop K."/>
            <person name="Spirin V."/>
            <person name="Szebenyi C."/>
            <person name="Tomsovsky M."/>
            <person name="Tulloss R.E."/>
            <person name="Uehling J."/>
            <person name="Grigoriev I.V."/>
            <person name="Vagvolgyi C."/>
            <person name="Papp T."/>
            <person name="Martin F.M."/>
            <person name="Miettinen O."/>
            <person name="Hibbett D.S."/>
            <person name="Nagy L.G."/>
        </authorList>
    </citation>
    <scope>NUCLEOTIDE SEQUENCE [LARGE SCALE GENOMIC DNA]</scope>
    <source>
        <strain evidence="3 4">CBS 962.96</strain>
    </source>
</reference>